<dbReference type="EMBL" id="LWGR01000003">
    <property type="protein sequence ID" value="KZM75510.1"/>
    <property type="molecule type" value="Genomic_DNA"/>
</dbReference>
<sequence length="365" mass="40883">MNGLTMDQWWFRSGVLAVVTLWRVYQTIRRPSVTSALITVGILAVAASFVFEALGNSENLKGGRPFLPTSIEVLLLMVGWLALGAYYAHADASRVAWRIVMFLVGLASVSFLLIAVIGFVIPAGINLYNFTVGEVVLYYLAQLLIYPGLNGAVGYLAYRHTRRSRGALRAALTLTTFSLWLLTPMLVVRFVEVWDRYRGIAVPRFIMPMWQGMYFCGATLLFVSFIAVAAAHRTKQLADMWRAVRDNRKLRRLLHDLEAISPPHFAYPQTGWTPLLLKPHTARMTARIECRDRLVTLSPHLGAELTPHDCNEPAAVARAIAMLHRSSGRPPETMSTQPIAILTEESPENDLLVKLAESYCRLTER</sequence>
<accession>A0A164PFS3</accession>
<evidence type="ECO:0000313" key="3">
    <source>
        <dbReference type="Proteomes" id="UP000076512"/>
    </source>
</evidence>
<dbReference type="Proteomes" id="UP000076512">
    <property type="component" value="Unassembled WGS sequence"/>
</dbReference>
<proteinExistence type="predicted"/>
<keyword evidence="1" id="KW-0472">Membrane</keyword>
<feature type="transmembrane region" description="Helical" evidence="1">
    <location>
        <begin position="211"/>
        <end position="232"/>
    </location>
</feature>
<feature type="transmembrane region" description="Helical" evidence="1">
    <location>
        <begin position="170"/>
        <end position="191"/>
    </location>
</feature>
<evidence type="ECO:0000256" key="1">
    <source>
        <dbReference type="SAM" id="Phobius"/>
    </source>
</evidence>
<evidence type="ECO:0000313" key="2">
    <source>
        <dbReference type="EMBL" id="KZM75510.1"/>
    </source>
</evidence>
<protein>
    <recommendedName>
        <fullName evidence="4">Integral membrane protein</fullName>
    </recommendedName>
</protein>
<feature type="transmembrane region" description="Helical" evidence="1">
    <location>
        <begin position="66"/>
        <end position="88"/>
    </location>
</feature>
<keyword evidence="3" id="KW-1185">Reference proteome</keyword>
<reference evidence="2 3" key="1">
    <citation type="submission" date="2016-04" db="EMBL/GenBank/DDBJ databases">
        <authorList>
            <person name="Evans L.H."/>
            <person name="Alamgir A."/>
            <person name="Owens N."/>
            <person name="Weber N.D."/>
            <person name="Virtaneva K."/>
            <person name="Barbian K."/>
            <person name="Babar A."/>
            <person name="Rosenke K."/>
        </authorList>
    </citation>
    <scope>NUCLEOTIDE SEQUENCE [LARGE SCALE GENOMIC DNA]</scope>
    <source>
        <strain evidence="2 3">IFM 0406</strain>
    </source>
</reference>
<evidence type="ECO:0008006" key="4">
    <source>
        <dbReference type="Google" id="ProtNLM"/>
    </source>
</evidence>
<organism evidence="2 3">
    <name type="scientific">Nocardia terpenica</name>
    <dbReference type="NCBI Taxonomy" id="455432"/>
    <lineage>
        <taxon>Bacteria</taxon>
        <taxon>Bacillati</taxon>
        <taxon>Actinomycetota</taxon>
        <taxon>Actinomycetes</taxon>
        <taxon>Mycobacteriales</taxon>
        <taxon>Nocardiaceae</taxon>
        <taxon>Nocardia</taxon>
    </lineage>
</organism>
<feature type="transmembrane region" description="Helical" evidence="1">
    <location>
        <begin position="36"/>
        <end position="54"/>
    </location>
</feature>
<dbReference type="OrthoDB" id="9902150at2"/>
<keyword evidence="1" id="KW-0812">Transmembrane</keyword>
<gene>
    <name evidence="2" type="ORF">AWN90_19210</name>
</gene>
<feature type="transmembrane region" description="Helical" evidence="1">
    <location>
        <begin position="100"/>
        <end position="125"/>
    </location>
</feature>
<name>A0A164PFS3_9NOCA</name>
<dbReference type="RefSeq" id="WP_067583017.1">
    <property type="nucleotide sequence ID" value="NZ_JABMCZ010000001.1"/>
</dbReference>
<comment type="caution">
    <text evidence="2">The sequence shown here is derived from an EMBL/GenBank/DDBJ whole genome shotgun (WGS) entry which is preliminary data.</text>
</comment>
<dbReference type="AlphaFoldDB" id="A0A164PFS3"/>
<keyword evidence="1" id="KW-1133">Transmembrane helix</keyword>
<feature type="transmembrane region" description="Helical" evidence="1">
    <location>
        <begin position="137"/>
        <end position="158"/>
    </location>
</feature>